<keyword evidence="3 6" id="KW-1133">Transmembrane helix</keyword>
<organism evidence="7 8">
    <name type="scientific">Serendipita vermifera MAFF 305830</name>
    <dbReference type="NCBI Taxonomy" id="933852"/>
    <lineage>
        <taxon>Eukaryota</taxon>
        <taxon>Fungi</taxon>
        <taxon>Dikarya</taxon>
        <taxon>Basidiomycota</taxon>
        <taxon>Agaricomycotina</taxon>
        <taxon>Agaricomycetes</taxon>
        <taxon>Sebacinales</taxon>
        <taxon>Serendipitaceae</taxon>
        <taxon>Serendipita</taxon>
    </lineage>
</organism>
<evidence type="ECO:0000256" key="3">
    <source>
        <dbReference type="ARBA" id="ARBA00022989"/>
    </source>
</evidence>
<feature type="transmembrane region" description="Helical" evidence="6">
    <location>
        <begin position="332"/>
        <end position="351"/>
    </location>
</feature>
<feature type="compositionally biased region" description="Polar residues" evidence="5">
    <location>
        <begin position="9"/>
        <end position="22"/>
    </location>
</feature>
<dbReference type="EMBL" id="KN824278">
    <property type="protein sequence ID" value="KIM33405.1"/>
    <property type="molecule type" value="Genomic_DNA"/>
</dbReference>
<evidence type="ECO:0000313" key="7">
    <source>
        <dbReference type="EMBL" id="KIM33405.1"/>
    </source>
</evidence>
<reference evidence="8" key="2">
    <citation type="submission" date="2015-01" db="EMBL/GenBank/DDBJ databases">
        <title>Evolutionary Origins and Diversification of the Mycorrhizal Mutualists.</title>
        <authorList>
            <consortium name="DOE Joint Genome Institute"/>
            <consortium name="Mycorrhizal Genomics Consortium"/>
            <person name="Kohler A."/>
            <person name="Kuo A."/>
            <person name="Nagy L.G."/>
            <person name="Floudas D."/>
            <person name="Copeland A."/>
            <person name="Barry K.W."/>
            <person name="Cichocki N."/>
            <person name="Veneault-Fourrey C."/>
            <person name="LaButti K."/>
            <person name="Lindquist E.A."/>
            <person name="Lipzen A."/>
            <person name="Lundell T."/>
            <person name="Morin E."/>
            <person name="Murat C."/>
            <person name="Riley R."/>
            <person name="Ohm R."/>
            <person name="Sun H."/>
            <person name="Tunlid A."/>
            <person name="Henrissat B."/>
            <person name="Grigoriev I.V."/>
            <person name="Hibbett D.S."/>
            <person name="Martin F."/>
        </authorList>
    </citation>
    <scope>NUCLEOTIDE SEQUENCE [LARGE SCALE GENOMIC DNA]</scope>
    <source>
        <strain evidence="8">MAFF 305830</strain>
    </source>
</reference>
<evidence type="ECO:0000256" key="5">
    <source>
        <dbReference type="SAM" id="MobiDB-lite"/>
    </source>
</evidence>
<dbReference type="HOGENOM" id="CLU_062849_0_0_1"/>
<protein>
    <recommendedName>
        <fullName evidence="9">Nuclear rim protein 1</fullName>
    </recommendedName>
</protein>
<comment type="subcellular location">
    <subcellularLocation>
        <location evidence="1">Endomembrane system</location>
        <topology evidence="1">Multi-pass membrane protein</topology>
    </subcellularLocation>
</comment>
<gene>
    <name evidence="7" type="ORF">M408DRAFT_326127</name>
</gene>
<dbReference type="AlphaFoldDB" id="A0A0C3B9A8"/>
<feature type="transmembrane region" description="Helical" evidence="6">
    <location>
        <begin position="255"/>
        <end position="278"/>
    </location>
</feature>
<proteinExistence type="predicted"/>
<dbReference type="PANTHER" id="PTHR28293:SF1">
    <property type="entry name" value="NUCLEAR RIM PROTEIN 1"/>
    <property type="match status" value="1"/>
</dbReference>
<keyword evidence="8" id="KW-1185">Reference proteome</keyword>
<dbReference type="OrthoDB" id="3363151at2759"/>
<dbReference type="Proteomes" id="UP000054097">
    <property type="component" value="Unassembled WGS sequence"/>
</dbReference>
<feature type="region of interest" description="Disordered" evidence="5">
    <location>
        <begin position="1"/>
        <end position="26"/>
    </location>
</feature>
<dbReference type="STRING" id="933852.A0A0C3B9A8"/>
<evidence type="ECO:0000256" key="4">
    <source>
        <dbReference type="ARBA" id="ARBA00023136"/>
    </source>
</evidence>
<dbReference type="Pfam" id="PF10332">
    <property type="entry name" value="DUF2418"/>
    <property type="match status" value="1"/>
</dbReference>
<sequence>MSVRKSRQSRAFENNETNTVTPARNPRHSIVYSHSPLASPSLSANVPFDWEAAKGNRPAPYQTPSGSRVRRMRASMGVGTDTPPSSSLSFATPRKPRQSRVIVRTSWKQWLLGLPGQWWLKFTMLQHDLPLPPPKTTGRIIGISLHLIHAYAKWTEVSDLQKADDGWGELNVPSIFADDDEDESPLWTRWPFLITLALFLISLTRTLMLFGASKAYDLQMRGDNSKLFSSPNVSLIPSPVVKEEDSDDDASGVTIWSYFVYILTVFWHGITQLVRFLVYHPKQNLPVEKINTPHIQRIQVWDPSDQDLVLFQIYSPLHAALWYLVQPGNWKIVLFVMVVTTFQLGALITAYRQLVKDREIVASEVMYEYNTRFVNPRLHPTKKDACVMTHESEMVQYNSGYSPRY</sequence>
<dbReference type="PANTHER" id="PTHR28293">
    <property type="entry name" value="NUCLEAR RIM PROTEIN 1"/>
    <property type="match status" value="1"/>
</dbReference>
<accession>A0A0C3B9A8</accession>
<evidence type="ECO:0008006" key="9">
    <source>
        <dbReference type="Google" id="ProtNLM"/>
    </source>
</evidence>
<reference evidence="7 8" key="1">
    <citation type="submission" date="2014-04" db="EMBL/GenBank/DDBJ databases">
        <authorList>
            <consortium name="DOE Joint Genome Institute"/>
            <person name="Kuo A."/>
            <person name="Zuccaro A."/>
            <person name="Kohler A."/>
            <person name="Nagy L.G."/>
            <person name="Floudas D."/>
            <person name="Copeland A."/>
            <person name="Barry K.W."/>
            <person name="Cichocki N."/>
            <person name="Veneault-Fourrey C."/>
            <person name="LaButti K."/>
            <person name="Lindquist E.A."/>
            <person name="Lipzen A."/>
            <person name="Lundell T."/>
            <person name="Morin E."/>
            <person name="Murat C."/>
            <person name="Sun H."/>
            <person name="Tunlid A."/>
            <person name="Henrissat B."/>
            <person name="Grigoriev I.V."/>
            <person name="Hibbett D.S."/>
            <person name="Martin F."/>
            <person name="Nordberg H.P."/>
            <person name="Cantor M.N."/>
            <person name="Hua S.X."/>
        </authorList>
    </citation>
    <scope>NUCLEOTIDE SEQUENCE [LARGE SCALE GENOMIC DNA]</scope>
    <source>
        <strain evidence="7 8">MAFF 305830</strain>
    </source>
</reference>
<feature type="transmembrane region" description="Helical" evidence="6">
    <location>
        <begin position="192"/>
        <end position="212"/>
    </location>
</feature>
<evidence type="ECO:0000313" key="8">
    <source>
        <dbReference type="Proteomes" id="UP000054097"/>
    </source>
</evidence>
<name>A0A0C3B9A8_SERVB</name>
<dbReference type="GO" id="GO:0043007">
    <property type="term" value="P:maintenance of rDNA"/>
    <property type="evidence" value="ECO:0007669"/>
    <property type="project" value="TreeGrafter"/>
</dbReference>
<evidence type="ECO:0000256" key="1">
    <source>
        <dbReference type="ARBA" id="ARBA00004127"/>
    </source>
</evidence>
<keyword evidence="2 6" id="KW-0812">Transmembrane</keyword>
<evidence type="ECO:0000256" key="6">
    <source>
        <dbReference type="SAM" id="Phobius"/>
    </source>
</evidence>
<evidence type="ECO:0000256" key="2">
    <source>
        <dbReference type="ARBA" id="ARBA00022692"/>
    </source>
</evidence>
<dbReference type="GO" id="GO:0007096">
    <property type="term" value="P:regulation of exit from mitosis"/>
    <property type="evidence" value="ECO:0007669"/>
    <property type="project" value="TreeGrafter"/>
</dbReference>
<keyword evidence="4 6" id="KW-0472">Membrane</keyword>
<dbReference type="InterPro" id="IPR018819">
    <property type="entry name" value="Nur1/Mug154"/>
</dbReference>
<dbReference type="GO" id="GO:0012505">
    <property type="term" value="C:endomembrane system"/>
    <property type="evidence" value="ECO:0007669"/>
    <property type="project" value="UniProtKB-SubCell"/>
</dbReference>